<dbReference type="EMBL" id="OW240912">
    <property type="protein sequence ID" value="CAH2223314.1"/>
    <property type="molecule type" value="Genomic_DNA"/>
</dbReference>
<evidence type="ECO:0000313" key="8">
    <source>
        <dbReference type="Proteomes" id="UP001295444"/>
    </source>
</evidence>
<evidence type="ECO:0000256" key="6">
    <source>
        <dbReference type="SAM" id="Phobius"/>
    </source>
</evidence>
<dbReference type="PANTHER" id="PTHR33721">
    <property type="entry name" value="TRANSMEMBRANE PROTEIN 255B-LIKE"/>
    <property type="match status" value="1"/>
</dbReference>
<comment type="subcellular location">
    <subcellularLocation>
        <location evidence="1">Membrane</location>
        <topology evidence="1">Multi-pass membrane protein</topology>
    </subcellularLocation>
</comment>
<accession>A0AAD1R4F3</accession>
<evidence type="ECO:0000256" key="4">
    <source>
        <dbReference type="ARBA" id="ARBA00022989"/>
    </source>
</evidence>
<proteinExistence type="inferred from homology"/>
<dbReference type="PANTHER" id="PTHR33721:SF5">
    <property type="entry name" value="TRANSMEMBRANE PROTEIN 255B-LIKE"/>
    <property type="match status" value="1"/>
</dbReference>
<sequence>MRKLGFGSFLGIVGIHLVENRKQMLVASIVFISFGVVAAFCCAIVDGVFAARHIRDLYTHFCLSTEETVCSFGVKQDTTAAQLHEVSLTCAELTAKIGQLEDMARQRYLKIREISNAIDAGEIPQFIRRLFSTTLTPKQAKGTLLDGIYCLPGSLTNKPSGLRDVIVCFRSRTDKDTFMAQVKGQSPFIFEQHSLCFFQDLRRSTLQWHATLKEVTSQLRTADIQYRWGTPRALVAERNGKRHRLTSVSNSDSFLQSM</sequence>
<evidence type="ECO:0000256" key="5">
    <source>
        <dbReference type="ARBA" id="ARBA00023136"/>
    </source>
</evidence>
<protein>
    <submittedName>
        <fullName evidence="7">Transmembrane 255B, partial</fullName>
    </submittedName>
</protein>
<keyword evidence="8" id="KW-1185">Reference proteome</keyword>
<organism evidence="7 8">
    <name type="scientific">Pelobates cultripes</name>
    <name type="common">Western spadefoot toad</name>
    <dbReference type="NCBI Taxonomy" id="61616"/>
    <lineage>
        <taxon>Eukaryota</taxon>
        <taxon>Metazoa</taxon>
        <taxon>Chordata</taxon>
        <taxon>Craniata</taxon>
        <taxon>Vertebrata</taxon>
        <taxon>Euteleostomi</taxon>
        <taxon>Amphibia</taxon>
        <taxon>Batrachia</taxon>
        <taxon>Anura</taxon>
        <taxon>Pelobatoidea</taxon>
        <taxon>Pelobatidae</taxon>
        <taxon>Pelobates</taxon>
    </lineage>
</organism>
<evidence type="ECO:0000256" key="2">
    <source>
        <dbReference type="ARBA" id="ARBA00007903"/>
    </source>
</evidence>
<keyword evidence="5 6" id="KW-0472">Membrane</keyword>
<name>A0AAD1R4F3_PELCU</name>
<dbReference type="AlphaFoldDB" id="A0AAD1R4F3"/>
<dbReference type="InterPro" id="IPR028014">
    <property type="entry name" value="TMEM255"/>
</dbReference>
<dbReference type="Gene3D" id="3.30.250.20">
    <property type="entry name" value="L1 transposable element, C-terminal domain"/>
    <property type="match status" value="1"/>
</dbReference>
<evidence type="ECO:0000256" key="1">
    <source>
        <dbReference type="ARBA" id="ARBA00004141"/>
    </source>
</evidence>
<comment type="similarity">
    <text evidence="2">Belongs to the TMEM255 family.</text>
</comment>
<gene>
    <name evidence="7" type="ORF">PECUL_23A037273</name>
</gene>
<evidence type="ECO:0000256" key="3">
    <source>
        <dbReference type="ARBA" id="ARBA00022692"/>
    </source>
</evidence>
<dbReference type="Proteomes" id="UP001295444">
    <property type="component" value="Chromosome 01"/>
</dbReference>
<feature type="transmembrane region" description="Helical" evidence="6">
    <location>
        <begin position="30"/>
        <end position="51"/>
    </location>
</feature>
<dbReference type="Pfam" id="PF14967">
    <property type="entry name" value="FAM70"/>
    <property type="match status" value="1"/>
</dbReference>
<keyword evidence="3 6" id="KW-0812">Transmembrane</keyword>
<reference evidence="7" key="1">
    <citation type="submission" date="2022-03" db="EMBL/GenBank/DDBJ databases">
        <authorList>
            <person name="Alioto T."/>
            <person name="Alioto T."/>
            <person name="Gomez Garrido J."/>
        </authorList>
    </citation>
    <scope>NUCLEOTIDE SEQUENCE</scope>
</reference>
<evidence type="ECO:0000313" key="7">
    <source>
        <dbReference type="EMBL" id="CAH2223314.1"/>
    </source>
</evidence>
<dbReference type="GO" id="GO:0016020">
    <property type="term" value="C:membrane"/>
    <property type="evidence" value="ECO:0007669"/>
    <property type="project" value="UniProtKB-SubCell"/>
</dbReference>
<keyword evidence="4 6" id="KW-1133">Transmembrane helix</keyword>
<dbReference type="InterPro" id="IPR042566">
    <property type="entry name" value="L1_C"/>
</dbReference>